<reference evidence="1 2" key="1">
    <citation type="journal article" date="2019" name="Sci. Rep.">
        <title>Orb-weaving spider Araneus ventricosus genome elucidates the spidroin gene catalogue.</title>
        <authorList>
            <person name="Kono N."/>
            <person name="Nakamura H."/>
            <person name="Ohtoshi R."/>
            <person name="Moran D.A.P."/>
            <person name="Shinohara A."/>
            <person name="Yoshida Y."/>
            <person name="Fujiwara M."/>
            <person name="Mori M."/>
            <person name="Tomita M."/>
            <person name="Arakawa K."/>
        </authorList>
    </citation>
    <scope>NUCLEOTIDE SEQUENCE [LARGE SCALE GENOMIC DNA]</scope>
</reference>
<comment type="caution">
    <text evidence="1">The sequence shown here is derived from an EMBL/GenBank/DDBJ whole genome shotgun (WGS) entry which is preliminary data.</text>
</comment>
<name>A0A4Y2B729_ARAVE</name>
<dbReference type="AlphaFoldDB" id="A0A4Y2B729"/>
<sequence length="107" mass="12467">MFNLQTLHWIRQTLKLKLGTLLKGIKDENPYTYIAFFCLDEHFLQFEENFIKHLVVFANTNTDADKILKVWINGDSLRSINKTPECLLKTCITPEGLVLSVLKLLWV</sequence>
<protein>
    <submittedName>
        <fullName evidence="1">Uncharacterized protein</fullName>
    </submittedName>
</protein>
<evidence type="ECO:0000313" key="2">
    <source>
        <dbReference type="Proteomes" id="UP000499080"/>
    </source>
</evidence>
<evidence type="ECO:0000313" key="1">
    <source>
        <dbReference type="EMBL" id="GBL88010.1"/>
    </source>
</evidence>
<organism evidence="1 2">
    <name type="scientific">Araneus ventricosus</name>
    <name type="common">Orbweaver spider</name>
    <name type="synonym">Epeira ventricosa</name>
    <dbReference type="NCBI Taxonomy" id="182803"/>
    <lineage>
        <taxon>Eukaryota</taxon>
        <taxon>Metazoa</taxon>
        <taxon>Ecdysozoa</taxon>
        <taxon>Arthropoda</taxon>
        <taxon>Chelicerata</taxon>
        <taxon>Arachnida</taxon>
        <taxon>Araneae</taxon>
        <taxon>Araneomorphae</taxon>
        <taxon>Entelegynae</taxon>
        <taxon>Araneoidea</taxon>
        <taxon>Araneidae</taxon>
        <taxon>Araneus</taxon>
    </lineage>
</organism>
<proteinExistence type="predicted"/>
<keyword evidence="2" id="KW-1185">Reference proteome</keyword>
<dbReference type="Proteomes" id="UP000499080">
    <property type="component" value="Unassembled WGS sequence"/>
</dbReference>
<accession>A0A4Y2B729</accession>
<dbReference type="EMBL" id="BGPR01158861">
    <property type="protein sequence ID" value="GBL88010.1"/>
    <property type="molecule type" value="Genomic_DNA"/>
</dbReference>
<gene>
    <name evidence="1" type="ORF">AVEN_45845_1</name>
</gene>